<dbReference type="EMBL" id="JAEANY010000003">
    <property type="protein sequence ID" value="MBH5323134.1"/>
    <property type="molecule type" value="Genomic_DNA"/>
</dbReference>
<evidence type="ECO:0000313" key="1">
    <source>
        <dbReference type="EMBL" id="MBH5323134.1"/>
    </source>
</evidence>
<comment type="caution">
    <text evidence="1">The sequence shown here is derived from an EMBL/GenBank/DDBJ whole genome shotgun (WGS) entry which is preliminary data.</text>
</comment>
<dbReference type="Proteomes" id="UP000602442">
    <property type="component" value="Unassembled WGS sequence"/>
</dbReference>
<sequence>MAPILVLGILASCGDGTASSEAEGEEAVAIADEQMPEGFSLPEGTQIVSSTSVDIAGGAGTVLLLDSTLSTEELEEHFAEEARAAGFNLTEGINATGQRQVSGETPDGLMFDFAAASTPTGPTRASMAVGRER</sequence>
<proteinExistence type="predicted"/>
<keyword evidence="2" id="KW-1185">Reference proteome</keyword>
<gene>
    <name evidence="1" type="ORF">I5L03_11120</name>
</gene>
<protein>
    <submittedName>
        <fullName evidence="1">Uncharacterized protein</fullName>
    </submittedName>
</protein>
<dbReference type="RefSeq" id="WP_197921837.1">
    <property type="nucleotide sequence ID" value="NZ_CAWPTA010000008.1"/>
</dbReference>
<reference evidence="1 2" key="1">
    <citation type="submission" date="2020-11" db="EMBL/GenBank/DDBJ databases">
        <title>Erythrobacter sediminis sp. nov., a marine bacterium from a tidal flat of Garorim Bay.</title>
        <authorList>
            <person name="Kim D."/>
            <person name="Yoo Y."/>
            <person name="Kim J.-J."/>
        </authorList>
    </citation>
    <scope>NUCLEOTIDE SEQUENCE [LARGE SCALE GENOMIC DNA]</scope>
    <source>
        <strain evidence="1 2">JGD-13</strain>
    </source>
</reference>
<evidence type="ECO:0000313" key="2">
    <source>
        <dbReference type="Proteomes" id="UP000602442"/>
    </source>
</evidence>
<name>A0ABS0N5Q6_9SPHN</name>
<accession>A0ABS0N5Q6</accession>
<organism evidence="1 2">
    <name type="scientific">Aurantiacibacter sediminis</name>
    <dbReference type="NCBI Taxonomy" id="2793064"/>
    <lineage>
        <taxon>Bacteria</taxon>
        <taxon>Pseudomonadati</taxon>
        <taxon>Pseudomonadota</taxon>
        <taxon>Alphaproteobacteria</taxon>
        <taxon>Sphingomonadales</taxon>
        <taxon>Erythrobacteraceae</taxon>
        <taxon>Aurantiacibacter</taxon>
    </lineage>
</organism>